<name>A0A8C3V4W3_CATUS</name>
<feature type="region of interest" description="Disordered" evidence="2">
    <location>
        <begin position="151"/>
        <end position="170"/>
    </location>
</feature>
<feature type="domain" description="HTH CENPB-type" evidence="3">
    <location>
        <begin position="42"/>
        <end position="113"/>
    </location>
</feature>
<dbReference type="PROSITE" id="PS51253">
    <property type="entry name" value="HTH_CENPB"/>
    <property type="match status" value="1"/>
</dbReference>
<proteinExistence type="predicted"/>
<dbReference type="InterPro" id="IPR006600">
    <property type="entry name" value="HTH_CenpB_DNA-bd_dom"/>
</dbReference>
<organism evidence="4 5">
    <name type="scientific">Catharus ustulatus</name>
    <name type="common">Russet-backed thrush</name>
    <name type="synonym">Hylocichla ustulatus</name>
    <dbReference type="NCBI Taxonomy" id="91951"/>
    <lineage>
        <taxon>Eukaryota</taxon>
        <taxon>Metazoa</taxon>
        <taxon>Chordata</taxon>
        <taxon>Craniata</taxon>
        <taxon>Vertebrata</taxon>
        <taxon>Euteleostomi</taxon>
        <taxon>Archelosauria</taxon>
        <taxon>Archosauria</taxon>
        <taxon>Dinosauria</taxon>
        <taxon>Saurischia</taxon>
        <taxon>Theropoda</taxon>
        <taxon>Coelurosauria</taxon>
        <taxon>Aves</taxon>
        <taxon>Neognathae</taxon>
        <taxon>Neoaves</taxon>
        <taxon>Telluraves</taxon>
        <taxon>Australaves</taxon>
        <taxon>Passeriformes</taxon>
        <taxon>Turdidae</taxon>
        <taxon>Catharus</taxon>
    </lineage>
</organism>
<evidence type="ECO:0000259" key="3">
    <source>
        <dbReference type="PROSITE" id="PS51253"/>
    </source>
</evidence>
<feature type="compositionally biased region" description="Gly residues" evidence="2">
    <location>
        <begin position="157"/>
        <end position="168"/>
    </location>
</feature>
<dbReference type="GO" id="GO:0003677">
    <property type="term" value="F:DNA binding"/>
    <property type="evidence" value="ECO:0007669"/>
    <property type="project" value="UniProtKB-KW"/>
</dbReference>
<accession>A0A8C3V4W3</accession>
<dbReference type="Proteomes" id="UP000694563">
    <property type="component" value="Unassembled WGS sequence"/>
</dbReference>
<protein>
    <recommendedName>
        <fullName evidence="3">HTH CENPB-type domain-containing protein</fullName>
    </recommendedName>
</protein>
<dbReference type="Ensembl" id="ENSCUST00005022780.1">
    <property type="protein sequence ID" value="ENSCUSP00005021991.1"/>
    <property type="gene ID" value="ENSCUSG00005013943.1"/>
</dbReference>
<reference evidence="4" key="1">
    <citation type="submission" date="2025-08" db="UniProtKB">
        <authorList>
            <consortium name="Ensembl"/>
        </authorList>
    </citation>
    <scope>IDENTIFICATION</scope>
</reference>
<evidence type="ECO:0000256" key="1">
    <source>
        <dbReference type="ARBA" id="ARBA00023125"/>
    </source>
</evidence>
<reference evidence="4" key="2">
    <citation type="submission" date="2025-09" db="UniProtKB">
        <authorList>
            <consortium name="Ensembl"/>
        </authorList>
    </citation>
    <scope>IDENTIFICATION</scope>
</reference>
<sequence>MTKRVAYDVELKLKAINYAKEHGNRPAARQEDELRLTRKTKKSFHGRKARWSELEDRLYHWISERRAVGRSLSTVAIRIQAKAIANQLHIEEFKAGVSWCFRFMKRQQLSIRTRTTACQQLPADYKEKVVSFRIGLARGGGRGVKLGRQAHRRDGGLSSGGELTGGEGAELTGRAGPWACTDERGEMWLRLVLGCLPARLSGCLKATRIRWECSQNDHTIVRVFFGL</sequence>
<keyword evidence="5" id="KW-1185">Reference proteome</keyword>
<keyword evidence="1" id="KW-0238">DNA-binding</keyword>
<evidence type="ECO:0000256" key="2">
    <source>
        <dbReference type="SAM" id="MobiDB-lite"/>
    </source>
</evidence>
<evidence type="ECO:0000313" key="4">
    <source>
        <dbReference type="Ensembl" id="ENSCUSP00005021991.1"/>
    </source>
</evidence>
<evidence type="ECO:0000313" key="5">
    <source>
        <dbReference type="Proteomes" id="UP000694563"/>
    </source>
</evidence>
<dbReference type="InterPro" id="IPR009057">
    <property type="entry name" value="Homeodomain-like_sf"/>
</dbReference>
<dbReference type="Pfam" id="PF03221">
    <property type="entry name" value="HTH_Tnp_Tc5"/>
    <property type="match status" value="1"/>
</dbReference>
<dbReference type="SUPFAM" id="SSF46689">
    <property type="entry name" value="Homeodomain-like"/>
    <property type="match status" value="1"/>
</dbReference>
<dbReference type="Gene3D" id="1.10.10.60">
    <property type="entry name" value="Homeodomain-like"/>
    <property type="match status" value="1"/>
</dbReference>
<dbReference type="AlphaFoldDB" id="A0A8C3V4W3"/>
<dbReference type="SMART" id="SM00674">
    <property type="entry name" value="CENPB"/>
    <property type="match status" value="1"/>
</dbReference>